<organism evidence="4 5">
    <name type="scientific">Aminobacter anthyllidis</name>
    <dbReference type="NCBI Taxonomy" id="1035067"/>
    <lineage>
        <taxon>Bacteria</taxon>
        <taxon>Pseudomonadati</taxon>
        <taxon>Pseudomonadota</taxon>
        <taxon>Alphaproteobacteria</taxon>
        <taxon>Hyphomicrobiales</taxon>
        <taxon>Phyllobacteriaceae</taxon>
        <taxon>Aminobacter</taxon>
    </lineage>
</organism>
<dbReference type="EMBL" id="JAFLWW010000004">
    <property type="protein sequence ID" value="MBT1156800.1"/>
    <property type="molecule type" value="Genomic_DNA"/>
</dbReference>
<feature type="region of interest" description="Disordered" evidence="1">
    <location>
        <begin position="121"/>
        <end position="151"/>
    </location>
</feature>
<dbReference type="Pfam" id="PF07756">
    <property type="entry name" value="DUF1612"/>
    <property type="match status" value="1"/>
</dbReference>
<evidence type="ECO:0000313" key="4">
    <source>
        <dbReference type="EMBL" id="MBT1156800.1"/>
    </source>
</evidence>
<evidence type="ECO:0000259" key="2">
    <source>
        <dbReference type="Pfam" id="PF07756"/>
    </source>
</evidence>
<evidence type="ECO:0000256" key="1">
    <source>
        <dbReference type="SAM" id="MobiDB-lite"/>
    </source>
</evidence>
<dbReference type="Pfam" id="PF11972">
    <property type="entry name" value="HTH_13"/>
    <property type="match status" value="1"/>
</dbReference>
<feature type="domain" description="HTH DNA binding" evidence="3">
    <location>
        <begin position="339"/>
        <end position="392"/>
    </location>
</feature>
<evidence type="ECO:0000259" key="3">
    <source>
        <dbReference type="Pfam" id="PF11972"/>
    </source>
</evidence>
<proteinExistence type="predicted"/>
<name>A0A9X1ABK3_9HYPH</name>
<evidence type="ECO:0000313" key="5">
    <source>
        <dbReference type="Proteomes" id="UP001138921"/>
    </source>
</evidence>
<reference evidence="4" key="2">
    <citation type="submission" date="2021-03" db="EMBL/GenBank/DDBJ databases">
        <authorList>
            <person name="Artuso I."/>
            <person name="Turrini P."/>
            <person name="Pirolo M."/>
            <person name="Lugli G.A."/>
            <person name="Ventura M."/>
            <person name="Visca P."/>
        </authorList>
    </citation>
    <scope>NUCLEOTIDE SEQUENCE</scope>
    <source>
        <strain evidence="4">LMG 26462</strain>
    </source>
</reference>
<keyword evidence="5" id="KW-1185">Reference proteome</keyword>
<dbReference type="InterPro" id="IPR021068">
    <property type="entry name" value="HTH_DNA-bd"/>
</dbReference>
<accession>A0A9X1ABK3</accession>
<dbReference type="InterPro" id="IPR048017">
    <property type="entry name" value="Y4cF-like"/>
</dbReference>
<protein>
    <submittedName>
        <fullName evidence="4">DUF1612 and helix-turn-helix domain-containing protein</fullName>
    </submittedName>
</protein>
<feature type="domain" description="DUF1612" evidence="2">
    <location>
        <begin position="205"/>
        <end position="331"/>
    </location>
</feature>
<sequence>MPYALTDLPLGDLVGPAMRASEALVRLDERTSRSPVGPGFVERAHFADAVSALWLDGELVHVEDLVLHDAHMDLRAPTHELTRAHEILRLRRQILANKPDWALGRDGLAVLCGRFAAAGPMRPDSQLPGEGSAADGQDHEQEPEDDSLGSGSLSAELAALDAALGRANAVLDAARAPATAGRDATVRAEAGTATKGDAAADRNPLLYDSDWDEPERLAEWKAVLAKVEGLPAMLRGAVAFDAWTAIAPLQHAPWLGRLLVSALLRQAGTTTGQLAALYVGARAIGRERRQSRDRTTRLIAFLDGAHEGAAAGIREHDRLMLARAQMERRLKGRRSTSRLPKLIDLVLSRPLVSSGMIEKELGVTTAGALNLIGELDLREITGRGRYRAWGII</sequence>
<gene>
    <name evidence="4" type="ORF">J1C56_14470</name>
</gene>
<dbReference type="AlphaFoldDB" id="A0A9X1ABK3"/>
<dbReference type="NCBIfam" id="NF040876">
    <property type="entry name" value="RHE_PE00001_fam"/>
    <property type="match status" value="1"/>
</dbReference>
<dbReference type="RefSeq" id="WP_214390527.1">
    <property type="nucleotide sequence ID" value="NZ_JAFLWW010000004.1"/>
</dbReference>
<dbReference type="Proteomes" id="UP001138921">
    <property type="component" value="Unassembled WGS sequence"/>
</dbReference>
<reference evidence="4" key="1">
    <citation type="journal article" date="2021" name="Microorganisms">
        <title>Phylogenomic Reconstruction and Metabolic Potential of the Genus Aminobacter.</title>
        <authorList>
            <person name="Artuso I."/>
            <person name="Turrini P."/>
            <person name="Pirolo M."/>
            <person name="Lugli G.A."/>
            <person name="Ventura M."/>
            <person name="Visca P."/>
        </authorList>
    </citation>
    <scope>NUCLEOTIDE SEQUENCE</scope>
    <source>
        <strain evidence="4">LMG 26462</strain>
    </source>
</reference>
<dbReference type="InterPro" id="IPR011670">
    <property type="entry name" value="DUF1612"/>
</dbReference>
<comment type="caution">
    <text evidence="4">The sequence shown here is derived from an EMBL/GenBank/DDBJ whole genome shotgun (WGS) entry which is preliminary data.</text>
</comment>